<evidence type="ECO:0000313" key="7">
    <source>
        <dbReference type="EMBL" id="CEO99130.1"/>
    </source>
</evidence>
<gene>
    <name evidence="7" type="ORF">PBRA_001035</name>
    <name evidence="8" type="ORF">PLBR_LOCUS4363</name>
</gene>
<name>A0A0G4IV40_PLABS</name>
<protein>
    <recommendedName>
        <fullName evidence="11">Transcription factor Pcc1</fullName>
    </recommendedName>
</protein>
<dbReference type="Proteomes" id="UP000290189">
    <property type="component" value="Unassembled WGS sequence"/>
</dbReference>
<dbReference type="GO" id="GO:0005737">
    <property type="term" value="C:cytoplasm"/>
    <property type="evidence" value="ECO:0007669"/>
    <property type="project" value="UniProtKB-SubCell"/>
</dbReference>
<sequence>MASGAFTFKHELEVVFPTARQAETVANSLAVDDDLRLERSRRYFSANDVVLTVRTEATSLKFLRVSVDSMMELVVLAMNTVDAFWPGRPNPMNGDKRQ</sequence>
<dbReference type="GO" id="GO:0070525">
    <property type="term" value="P:tRNA threonylcarbamoyladenosine metabolic process"/>
    <property type="evidence" value="ECO:0007669"/>
    <property type="project" value="TreeGrafter"/>
</dbReference>
<dbReference type="GO" id="GO:0008033">
    <property type="term" value="P:tRNA processing"/>
    <property type="evidence" value="ECO:0007669"/>
    <property type="project" value="UniProtKB-KW"/>
</dbReference>
<keyword evidence="5" id="KW-0819">tRNA processing</keyword>
<keyword evidence="8" id="KW-0496">Mitochondrion</keyword>
<dbReference type="Proteomes" id="UP000039324">
    <property type="component" value="Unassembled WGS sequence"/>
</dbReference>
<dbReference type="Gene3D" id="3.30.310.50">
    <property type="entry name" value="Alpha-D-phosphohexomutase, C-terminal domain"/>
    <property type="match status" value="1"/>
</dbReference>
<organism evidence="7 9">
    <name type="scientific">Plasmodiophora brassicae</name>
    <name type="common">Clubroot disease agent</name>
    <dbReference type="NCBI Taxonomy" id="37360"/>
    <lineage>
        <taxon>Eukaryota</taxon>
        <taxon>Sar</taxon>
        <taxon>Rhizaria</taxon>
        <taxon>Endomyxa</taxon>
        <taxon>Phytomyxea</taxon>
        <taxon>Plasmodiophorida</taxon>
        <taxon>Plasmodiophoridae</taxon>
        <taxon>Plasmodiophora</taxon>
    </lineage>
</organism>
<dbReference type="GO" id="GO:0005634">
    <property type="term" value="C:nucleus"/>
    <property type="evidence" value="ECO:0007669"/>
    <property type="project" value="UniProtKB-SubCell"/>
</dbReference>
<evidence type="ECO:0000256" key="2">
    <source>
        <dbReference type="ARBA" id="ARBA00004496"/>
    </source>
</evidence>
<dbReference type="Pfam" id="PF09341">
    <property type="entry name" value="Pcc1"/>
    <property type="match status" value="1"/>
</dbReference>
<keyword evidence="6" id="KW-0539">Nucleus</keyword>
<evidence type="ECO:0000313" key="9">
    <source>
        <dbReference type="Proteomes" id="UP000039324"/>
    </source>
</evidence>
<dbReference type="EMBL" id="OVEO01000007">
    <property type="protein sequence ID" value="SPQ97148.1"/>
    <property type="molecule type" value="Genomic_DNA"/>
</dbReference>
<evidence type="ECO:0000256" key="1">
    <source>
        <dbReference type="ARBA" id="ARBA00004123"/>
    </source>
</evidence>
<dbReference type="PANTHER" id="PTHR31283:SF5">
    <property type="entry name" value="EKC_KEOPS COMPLEX SUBUNIT LAGE3"/>
    <property type="match status" value="1"/>
</dbReference>
<dbReference type="InterPro" id="IPR015419">
    <property type="entry name" value="CTAG/Pcc1"/>
</dbReference>
<accession>A0A0G4IV40</accession>
<dbReference type="PANTHER" id="PTHR31283">
    <property type="entry name" value="EKC/KEOPS COMPLEX SUBUNIT PCC1 FAMILY MEMBER"/>
    <property type="match status" value="1"/>
</dbReference>
<dbReference type="AlphaFoldDB" id="A0A0G4IV40"/>
<comment type="similarity">
    <text evidence="3">Belongs to the CTAG/PCC1 family.</text>
</comment>
<evidence type="ECO:0000313" key="8">
    <source>
        <dbReference type="EMBL" id="SPQ97148.1"/>
    </source>
</evidence>
<comment type="subcellular location">
    <subcellularLocation>
        <location evidence="2">Cytoplasm</location>
    </subcellularLocation>
    <subcellularLocation>
        <location evidence="1">Nucleus</location>
    </subcellularLocation>
</comment>
<evidence type="ECO:0000256" key="5">
    <source>
        <dbReference type="ARBA" id="ARBA00022694"/>
    </source>
</evidence>
<dbReference type="NCBIfam" id="NF011470">
    <property type="entry name" value="PRK14887.1"/>
    <property type="match status" value="1"/>
</dbReference>
<reference evidence="8 10" key="2">
    <citation type="submission" date="2018-03" db="EMBL/GenBank/DDBJ databases">
        <authorList>
            <person name="Fogelqvist J."/>
        </authorList>
    </citation>
    <scope>NUCLEOTIDE SEQUENCE [LARGE SCALE GENOMIC DNA]</scope>
</reference>
<evidence type="ECO:0000256" key="6">
    <source>
        <dbReference type="ARBA" id="ARBA00023242"/>
    </source>
</evidence>
<geneLocation type="mitochondrion" evidence="8"/>
<keyword evidence="9" id="KW-1185">Reference proteome</keyword>
<evidence type="ECO:0000256" key="3">
    <source>
        <dbReference type="ARBA" id="ARBA00007073"/>
    </source>
</evidence>
<keyword evidence="4" id="KW-0963">Cytoplasm</keyword>
<dbReference type="FunFam" id="3.30.310.50:FF:000005">
    <property type="entry name" value="L antigen family member 3"/>
    <property type="match status" value="1"/>
</dbReference>
<evidence type="ECO:0000313" key="10">
    <source>
        <dbReference type="Proteomes" id="UP000290189"/>
    </source>
</evidence>
<dbReference type="EMBL" id="CDSF01000090">
    <property type="protein sequence ID" value="CEO99130.1"/>
    <property type="molecule type" value="Genomic_DNA"/>
</dbReference>
<dbReference type="GO" id="GO:0000408">
    <property type="term" value="C:EKC/KEOPS complex"/>
    <property type="evidence" value="ECO:0007669"/>
    <property type="project" value="TreeGrafter"/>
</dbReference>
<evidence type="ECO:0000256" key="4">
    <source>
        <dbReference type="ARBA" id="ARBA00022490"/>
    </source>
</evidence>
<reference evidence="7 9" key="1">
    <citation type="submission" date="2015-02" db="EMBL/GenBank/DDBJ databases">
        <authorList>
            <person name="Chooi Y.-H."/>
        </authorList>
    </citation>
    <scope>NUCLEOTIDE SEQUENCE [LARGE SCALE GENOMIC DNA]</scope>
    <source>
        <strain evidence="7">E3</strain>
    </source>
</reference>
<dbReference type="OrthoDB" id="10025739at2759"/>
<evidence type="ECO:0008006" key="11">
    <source>
        <dbReference type="Google" id="ProtNLM"/>
    </source>
</evidence>
<proteinExistence type="inferred from homology"/>